<feature type="transmembrane region" description="Helical" evidence="1">
    <location>
        <begin position="283"/>
        <end position="304"/>
    </location>
</feature>
<feature type="transmembrane region" description="Helical" evidence="1">
    <location>
        <begin position="235"/>
        <end position="254"/>
    </location>
</feature>
<dbReference type="STRING" id="192814.GCA_900166575_03791"/>
<feature type="transmembrane region" description="Helical" evidence="1">
    <location>
        <begin position="145"/>
        <end position="164"/>
    </location>
</feature>
<feature type="transmembrane region" description="Helical" evidence="1">
    <location>
        <begin position="55"/>
        <end position="76"/>
    </location>
</feature>
<feature type="transmembrane region" description="Helical" evidence="1">
    <location>
        <begin position="28"/>
        <end position="48"/>
    </location>
</feature>
<protein>
    <recommendedName>
        <fullName evidence="4">TM2 domain-containing protein</fullName>
    </recommendedName>
</protein>
<gene>
    <name evidence="2" type="ORF">E4663_15065</name>
</gene>
<comment type="caution">
    <text evidence="2">The sequence shown here is derived from an EMBL/GenBank/DDBJ whole genome shotgun (WGS) entry which is preliminary data.</text>
</comment>
<evidence type="ECO:0008006" key="4">
    <source>
        <dbReference type="Google" id="ProtNLM"/>
    </source>
</evidence>
<name>A0A4Z0GXU4_9BACI</name>
<evidence type="ECO:0000313" key="3">
    <source>
        <dbReference type="Proteomes" id="UP000297982"/>
    </source>
</evidence>
<organism evidence="2 3">
    <name type="scientific">Halobacillus salinus</name>
    <dbReference type="NCBI Taxonomy" id="192814"/>
    <lineage>
        <taxon>Bacteria</taxon>
        <taxon>Bacillati</taxon>
        <taxon>Bacillota</taxon>
        <taxon>Bacilli</taxon>
        <taxon>Bacillales</taxon>
        <taxon>Bacillaceae</taxon>
        <taxon>Halobacillus</taxon>
    </lineage>
</organism>
<accession>A0A4Z0GXU4</accession>
<sequence>MNKSPIFAFFLSLIPGFGHMYIGRRVRGFLYMLGFGAPLLFGFLVAVMGGISETFIVLVLLASALVWALNLLDMVVTLLSNQQKAEVQQVGEERDRFFTIILSFIPGLGHFHLGLNQRGLTFLTAFIGMGVMVLFVTAMTSASGFLVFLLILPVIWIYGLFDVIQLQKKKEAGEVLEDRTLIEDLDRHRAGGQKSKVIATILGIFPGAGHMYMGLQRRGLQLMVGFLLSVYILDVLRLSFFLFLIPVIWFYSFFDTLQQSNKMEYEELEDTPVVKQFVNHQRWFGILLILLGVFYLMDRIAVPLLDEQIRQAFDLNVRFYYEQYFQLIVVSILFIGGGIKLLSGSKKKEGHS</sequence>
<dbReference type="AlphaFoldDB" id="A0A4Z0GXU4"/>
<keyword evidence="1" id="KW-0812">Transmembrane</keyword>
<keyword evidence="1" id="KW-1133">Transmembrane helix</keyword>
<keyword evidence="1" id="KW-0472">Membrane</keyword>
<dbReference type="Proteomes" id="UP000297982">
    <property type="component" value="Unassembled WGS sequence"/>
</dbReference>
<feature type="transmembrane region" description="Helical" evidence="1">
    <location>
        <begin position="197"/>
        <end position="215"/>
    </location>
</feature>
<evidence type="ECO:0000313" key="2">
    <source>
        <dbReference type="EMBL" id="TGB01950.1"/>
    </source>
</evidence>
<evidence type="ECO:0000256" key="1">
    <source>
        <dbReference type="SAM" id="Phobius"/>
    </source>
</evidence>
<dbReference type="EMBL" id="SRJC01000004">
    <property type="protein sequence ID" value="TGB01950.1"/>
    <property type="molecule type" value="Genomic_DNA"/>
</dbReference>
<feature type="transmembrane region" description="Helical" evidence="1">
    <location>
        <begin position="96"/>
        <end position="113"/>
    </location>
</feature>
<keyword evidence="3" id="KW-1185">Reference proteome</keyword>
<reference evidence="2 3" key="1">
    <citation type="journal article" date="2003" name="Int. J. Syst. Evol. Microbiol.">
        <title>Halobacillus salinus sp. nov., isolated from a salt lake on the coast of the East Sea in Korea.</title>
        <authorList>
            <person name="Yoon J.H."/>
            <person name="Kang K.H."/>
            <person name="Park Y.H."/>
        </authorList>
    </citation>
    <scope>NUCLEOTIDE SEQUENCE [LARGE SCALE GENOMIC DNA]</scope>
    <source>
        <strain evidence="2 3">HSL-3</strain>
    </source>
</reference>
<feature type="transmembrane region" description="Helical" evidence="1">
    <location>
        <begin position="324"/>
        <end position="342"/>
    </location>
</feature>
<dbReference type="RefSeq" id="WP_135328231.1">
    <property type="nucleotide sequence ID" value="NZ_SRJC01000004.1"/>
</dbReference>
<proteinExistence type="predicted"/>